<keyword evidence="3" id="KW-1185">Reference proteome</keyword>
<organism evidence="2 3">
    <name type="scientific">Azospira oryzae</name>
    <dbReference type="NCBI Taxonomy" id="146939"/>
    <lineage>
        <taxon>Bacteria</taxon>
        <taxon>Pseudomonadati</taxon>
        <taxon>Pseudomonadota</taxon>
        <taxon>Betaproteobacteria</taxon>
        <taxon>Rhodocyclales</taxon>
        <taxon>Rhodocyclaceae</taxon>
        <taxon>Azospira</taxon>
    </lineage>
</organism>
<protein>
    <submittedName>
        <fullName evidence="2">Tfp pilus assembly protein PilX</fullName>
    </submittedName>
</protein>
<keyword evidence="1" id="KW-1133">Transmembrane helix</keyword>
<evidence type="ECO:0000256" key="1">
    <source>
        <dbReference type="SAM" id="Phobius"/>
    </source>
</evidence>
<sequence>MPNHIPPSPRSQEGLALFVALIVLVAMSIAGVALIRSVDTGTLIARNLAFQQSATLSGDQGIETARTWLLNNSSSLTGDRPGNGYYATSQDMLDLTGNVTPGDTSDNVNWDGQGGPTTPTCQAKDSVGNTVCYVIHRLCDTTGPLDSSTCSTRQYIRTDSSKGVVGGLSNYQPPSWDPEIASMGVYRVTIRVSGARNNISYLQAFIVI</sequence>
<dbReference type="Proteomes" id="UP000292136">
    <property type="component" value="Unassembled WGS sequence"/>
</dbReference>
<dbReference type="EMBL" id="SHKM01000001">
    <property type="protein sequence ID" value="RZT90682.1"/>
    <property type="molecule type" value="Genomic_DNA"/>
</dbReference>
<accession>A0ABY0IU57</accession>
<keyword evidence="1" id="KW-0812">Transmembrane</keyword>
<reference evidence="2 3" key="1">
    <citation type="submission" date="2019-02" db="EMBL/GenBank/DDBJ databases">
        <title>Genomic Encyclopedia of Type Strains, Phase IV (KMG-IV): sequencing the most valuable type-strain genomes for metagenomic binning, comparative biology and taxonomic classification.</title>
        <authorList>
            <person name="Goeker M."/>
        </authorList>
    </citation>
    <scope>NUCLEOTIDE SEQUENCE [LARGE SCALE GENOMIC DNA]</scope>
    <source>
        <strain evidence="2 3">DSM 21223</strain>
    </source>
</reference>
<gene>
    <name evidence="2" type="ORF">EV678_1502</name>
</gene>
<keyword evidence="1" id="KW-0472">Membrane</keyword>
<evidence type="ECO:0000313" key="3">
    <source>
        <dbReference type="Proteomes" id="UP000292136"/>
    </source>
</evidence>
<name>A0ABY0IU57_9RHOO</name>
<comment type="caution">
    <text evidence="2">The sequence shown here is derived from an EMBL/GenBank/DDBJ whole genome shotgun (WGS) entry which is preliminary data.</text>
</comment>
<feature type="transmembrane region" description="Helical" evidence="1">
    <location>
        <begin position="15"/>
        <end position="35"/>
    </location>
</feature>
<evidence type="ECO:0000313" key="2">
    <source>
        <dbReference type="EMBL" id="RZT90682.1"/>
    </source>
</evidence>
<proteinExistence type="predicted"/>